<feature type="domain" description="Helicase C-terminal" evidence="14">
    <location>
        <begin position="881"/>
        <end position="1065"/>
    </location>
</feature>
<feature type="region of interest" description="Disordered" evidence="12">
    <location>
        <begin position="1340"/>
        <end position="1389"/>
    </location>
</feature>
<comment type="caution">
    <text evidence="15">The sequence shown here is derived from an EMBL/GenBank/DDBJ whole genome shotgun (WGS) entry which is preliminary data.</text>
</comment>
<keyword evidence="3" id="KW-0507">mRNA processing</keyword>
<dbReference type="OrthoDB" id="10253254at2759"/>
<proteinExistence type="inferred from homology"/>
<dbReference type="GO" id="GO:0005524">
    <property type="term" value="F:ATP binding"/>
    <property type="evidence" value="ECO:0007669"/>
    <property type="project" value="UniProtKB-KW"/>
</dbReference>
<evidence type="ECO:0000313" key="15">
    <source>
        <dbReference type="EMBL" id="KAG8467017.1"/>
    </source>
</evidence>
<feature type="compositionally biased region" description="Basic and acidic residues" evidence="12">
    <location>
        <begin position="573"/>
        <end position="587"/>
    </location>
</feature>
<dbReference type="InterPro" id="IPR002464">
    <property type="entry name" value="DNA/RNA_helicase_DEAH_CS"/>
</dbReference>
<feature type="compositionally biased region" description="Basic and acidic residues" evidence="12">
    <location>
        <begin position="487"/>
        <end position="505"/>
    </location>
</feature>
<feature type="compositionally biased region" description="Low complexity" evidence="12">
    <location>
        <begin position="206"/>
        <end position="227"/>
    </location>
</feature>
<dbReference type="FunFam" id="3.40.50.300:FF:000007">
    <property type="entry name" value="Pre-mRNA-splicing factor ATP-dependent RNA helicase"/>
    <property type="match status" value="1"/>
</dbReference>
<comment type="similarity">
    <text evidence="10">Belongs to the DEAD box helicase family. DEAH subfamily. PRP16 sub-subfamily.</text>
</comment>
<feature type="compositionally biased region" description="Basic and acidic residues" evidence="12">
    <location>
        <begin position="1340"/>
        <end position="1349"/>
    </location>
</feature>
<dbReference type="Pfam" id="PF00270">
    <property type="entry name" value="DEAD"/>
    <property type="match status" value="1"/>
</dbReference>
<dbReference type="SMART" id="SM00490">
    <property type="entry name" value="HELICc"/>
    <property type="match status" value="1"/>
</dbReference>
<keyword evidence="16" id="KW-1185">Reference proteome</keyword>
<feature type="domain" description="Helicase ATP-binding" evidence="13">
    <location>
        <begin position="704"/>
        <end position="867"/>
    </location>
</feature>
<dbReference type="InterPro" id="IPR001650">
    <property type="entry name" value="Helicase_C-like"/>
</dbReference>
<dbReference type="Gene3D" id="1.20.120.1080">
    <property type="match status" value="1"/>
</dbReference>
<dbReference type="InterPro" id="IPR027417">
    <property type="entry name" value="P-loop_NTPase"/>
</dbReference>
<keyword evidence="9" id="KW-0539">Nucleus</keyword>
<comment type="subcellular location">
    <subcellularLocation>
        <location evidence="1">Nucleus</location>
    </subcellularLocation>
</comment>
<dbReference type="SMART" id="SM00487">
    <property type="entry name" value="DEXDc"/>
    <property type="match status" value="1"/>
</dbReference>
<evidence type="ECO:0000256" key="12">
    <source>
        <dbReference type="SAM" id="MobiDB-lite"/>
    </source>
</evidence>
<reference evidence="15" key="1">
    <citation type="submission" date="2021-05" db="EMBL/GenBank/DDBJ databases">
        <title>The genome of the haptophyte Pavlova lutheri (Diacronema luteri, Pavlovales) - a model for lipid biosynthesis in eukaryotic algae.</title>
        <authorList>
            <person name="Hulatt C.J."/>
            <person name="Posewitz M.C."/>
        </authorList>
    </citation>
    <scope>NUCLEOTIDE SEQUENCE</scope>
    <source>
        <strain evidence="15">NIVA-4/92</strain>
    </source>
</reference>
<accession>A0A8J6C9Y4</accession>
<dbReference type="Pfam" id="PF07717">
    <property type="entry name" value="OB_NTP_bind"/>
    <property type="match status" value="1"/>
</dbReference>
<dbReference type="Proteomes" id="UP000751190">
    <property type="component" value="Unassembled WGS sequence"/>
</dbReference>
<dbReference type="PROSITE" id="PS00690">
    <property type="entry name" value="DEAH_ATP_HELICASE"/>
    <property type="match status" value="1"/>
</dbReference>
<feature type="region of interest" description="Disordered" evidence="12">
    <location>
        <begin position="604"/>
        <end position="625"/>
    </location>
</feature>
<dbReference type="CDD" id="cd18791">
    <property type="entry name" value="SF2_C_RHA"/>
    <property type="match status" value="1"/>
</dbReference>
<feature type="compositionally biased region" description="Low complexity" evidence="12">
    <location>
        <begin position="273"/>
        <end position="284"/>
    </location>
</feature>
<organism evidence="15 16">
    <name type="scientific">Diacronema lutheri</name>
    <name type="common">Unicellular marine alga</name>
    <name type="synonym">Monochrysis lutheri</name>
    <dbReference type="NCBI Taxonomy" id="2081491"/>
    <lineage>
        <taxon>Eukaryota</taxon>
        <taxon>Haptista</taxon>
        <taxon>Haptophyta</taxon>
        <taxon>Pavlovophyceae</taxon>
        <taxon>Pavlovales</taxon>
        <taxon>Pavlovaceae</taxon>
        <taxon>Diacronema</taxon>
    </lineage>
</organism>
<dbReference type="EMBL" id="JAGTXO010000006">
    <property type="protein sequence ID" value="KAG8467017.1"/>
    <property type="molecule type" value="Genomic_DNA"/>
</dbReference>
<dbReference type="SUPFAM" id="SSF52540">
    <property type="entry name" value="P-loop containing nucleoside triphosphate hydrolases"/>
    <property type="match status" value="1"/>
</dbReference>
<dbReference type="InterPro" id="IPR048333">
    <property type="entry name" value="HA2_WH"/>
</dbReference>
<comment type="catalytic activity">
    <reaction evidence="11">
        <text>ATP + H2O = ADP + phosphate + H(+)</text>
        <dbReference type="Rhea" id="RHEA:13065"/>
        <dbReference type="ChEBI" id="CHEBI:15377"/>
        <dbReference type="ChEBI" id="CHEBI:15378"/>
        <dbReference type="ChEBI" id="CHEBI:30616"/>
        <dbReference type="ChEBI" id="CHEBI:43474"/>
        <dbReference type="ChEBI" id="CHEBI:456216"/>
        <dbReference type="EC" id="3.6.4.13"/>
    </reaction>
</comment>
<evidence type="ECO:0000256" key="3">
    <source>
        <dbReference type="ARBA" id="ARBA00022664"/>
    </source>
</evidence>
<dbReference type="Pfam" id="PF00271">
    <property type="entry name" value="Helicase_C"/>
    <property type="match status" value="1"/>
</dbReference>
<keyword evidence="4" id="KW-0547">Nucleotide-binding</keyword>
<feature type="compositionally biased region" description="Basic and acidic residues" evidence="12">
    <location>
        <begin position="422"/>
        <end position="435"/>
    </location>
</feature>
<dbReference type="FunFam" id="3.40.50.300:FF:000615">
    <property type="entry name" value="pre-mRNA-splicing factor ATP-dependent RNA helicase DEAH7"/>
    <property type="match status" value="1"/>
</dbReference>
<dbReference type="GO" id="GO:0000398">
    <property type="term" value="P:mRNA splicing, via spliceosome"/>
    <property type="evidence" value="ECO:0007669"/>
    <property type="project" value="UniProtKB-ARBA"/>
</dbReference>
<feature type="region of interest" description="Disordered" evidence="12">
    <location>
        <begin position="639"/>
        <end position="668"/>
    </location>
</feature>
<keyword evidence="6" id="KW-0347">Helicase</keyword>
<feature type="region of interest" description="Disordered" evidence="12">
    <location>
        <begin position="349"/>
        <end position="435"/>
    </location>
</feature>
<protein>
    <recommendedName>
        <fullName evidence="2">RNA helicase</fullName>
        <ecNumber evidence="2">3.6.4.13</ecNumber>
    </recommendedName>
</protein>
<dbReference type="InterPro" id="IPR011545">
    <property type="entry name" value="DEAD/DEAH_box_helicase_dom"/>
</dbReference>
<dbReference type="GO" id="GO:0003724">
    <property type="term" value="F:RNA helicase activity"/>
    <property type="evidence" value="ECO:0007669"/>
    <property type="project" value="UniProtKB-EC"/>
</dbReference>
<dbReference type="PROSITE" id="PS51194">
    <property type="entry name" value="HELICASE_CTER"/>
    <property type="match status" value="1"/>
</dbReference>
<feature type="compositionally biased region" description="Low complexity" evidence="12">
    <location>
        <begin position="181"/>
        <end position="196"/>
    </location>
</feature>
<dbReference type="PROSITE" id="PS51192">
    <property type="entry name" value="HELICASE_ATP_BIND_1"/>
    <property type="match status" value="1"/>
</dbReference>
<name>A0A8J6C9Y4_DIALT</name>
<evidence type="ECO:0000256" key="1">
    <source>
        <dbReference type="ARBA" id="ARBA00004123"/>
    </source>
</evidence>
<feature type="region of interest" description="Disordered" evidence="12">
    <location>
        <begin position="174"/>
        <end position="248"/>
    </location>
</feature>
<evidence type="ECO:0000256" key="8">
    <source>
        <dbReference type="ARBA" id="ARBA00023187"/>
    </source>
</evidence>
<dbReference type="InterPro" id="IPR014001">
    <property type="entry name" value="Helicase_ATP-bd"/>
</dbReference>
<keyword evidence="7" id="KW-0067">ATP-binding</keyword>
<feature type="compositionally biased region" description="Basic residues" evidence="12">
    <location>
        <begin position="1379"/>
        <end position="1389"/>
    </location>
</feature>
<gene>
    <name evidence="15" type="ORF">KFE25_000333</name>
</gene>
<dbReference type="GO" id="GO:0016787">
    <property type="term" value="F:hydrolase activity"/>
    <property type="evidence" value="ECO:0007669"/>
    <property type="project" value="UniProtKB-KW"/>
</dbReference>
<dbReference type="GO" id="GO:0003723">
    <property type="term" value="F:RNA binding"/>
    <property type="evidence" value="ECO:0007669"/>
    <property type="project" value="TreeGrafter"/>
</dbReference>
<dbReference type="InterPro" id="IPR007502">
    <property type="entry name" value="Helicase-assoc_dom"/>
</dbReference>
<dbReference type="PANTHER" id="PTHR18934:SF91">
    <property type="entry name" value="PRE-MRNA-SPLICING FACTOR ATP-DEPENDENT RNA HELICASE PRP16"/>
    <property type="match status" value="1"/>
</dbReference>
<keyword evidence="8" id="KW-0508">mRNA splicing</keyword>
<dbReference type="OMA" id="VDVMFHR"/>
<dbReference type="GO" id="GO:0005634">
    <property type="term" value="C:nucleus"/>
    <property type="evidence" value="ECO:0007669"/>
    <property type="project" value="UniProtKB-SubCell"/>
</dbReference>
<evidence type="ECO:0000313" key="16">
    <source>
        <dbReference type="Proteomes" id="UP000751190"/>
    </source>
</evidence>
<dbReference type="Pfam" id="PF04408">
    <property type="entry name" value="WHD_HA2"/>
    <property type="match status" value="1"/>
</dbReference>
<feature type="region of interest" description="Disordered" evidence="12">
    <location>
        <begin position="266"/>
        <end position="316"/>
    </location>
</feature>
<feature type="region of interest" description="Disordered" evidence="12">
    <location>
        <begin position="479"/>
        <end position="520"/>
    </location>
</feature>
<evidence type="ECO:0000256" key="5">
    <source>
        <dbReference type="ARBA" id="ARBA00022801"/>
    </source>
</evidence>
<dbReference type="Gene3D" id="3.40.50.300">
    <property type="entry name" value="P-loop containing nucleotide triphosphate hydrolases"/>
    <property type="match status" value="2"/>
</dbReference>
<keyword evidence="5" id="KW-0378">Hydrolase</keyword>
<sequence length="1389" mass="147690">MEALCADVSRRLSRHLSLQGENQALGRKVLGIALNAAHEAEFVERCAAVAPLQPAFAAELWARVRHALRPANAAPPPAPPPFAASADRLDGSDAAAGLRGGLQVGALGALGALGAAGAGAHRFGVGGAPMPPPERRSALGLDALAAAKRRANGEGARSRVPPRGHVALSFAADEAEEDAAADAAAGGLPSGAHGPACGPPPPPSGAPRAPAAAAAAAAMAAEAVARAPPAPHFRAPREPTPSHPGGVSVGALERIHARVRERLKGGAQFFTRSGEQLSGGLESSRPGLDDASEPSAAPRASADGEAGGGGGAAASAASASAPARECASARADAHAYPWHLLDGTPQALELRTPRDTPTPAHRGGGAASARSGALQPPTPHLPARADAEPTRPAAQCGPAVSIGGGDGELGIEGNGSGGGGEEGARAAEAAREAEGDLERQWYEQDETGAQLDSSAADPFAALGDAASFAAKDAAVRARVQTGGRRQAGREQRQREQERWERDRLRASGVGPIGAGDDDDDDQEIRTHVLVHDLRPPFLDGRVAFSKQAEPVQPVRDPTSDMAVNSKKGSALVREVRERRERERATRDKFSTAGTLIGKIIGGGGAGAPAAAAEGGGADGTAAPLDGAQWGADVQLRPLDERGADDGADDDGGGGGRSGRAGRGDSRYGEHIKLKQEAVSEFAQSKTLREQREFLPIFACREQLLSVVRDNSVVVLVGETGSGKTTQLTQYLHEEGYTQYGLVGCTQPRRVAAMSVAKRVADEMGVEVGAQVGYTIRFEDATSDQTVIKYMTDGVLLRESLVEGDLDKYAAIVMDEAHERSLHTDILFGILKGVVSRRRDLRLIVTSATLDADKFAAFFGSVPVFVVPGRTFPVEIFWSKTPVEDYVDAAVKQAMQIHVSHPPGDVLIFMTGQEEIETTCAVLAERVTAIGEGVAPLLVLPIYSMLPSELQAKIFQRAEGGARKIIVSTNIAETSLTVDGILYVIDCGFCKLKVYNPKMGMDALQVFPESRAAANQRAGRAGRTGPGRCFRLFTESAFRSELLPATVPEIQRTNLGNVVLLLKSLGIDDLLRFDFMDPPPQDNLLNSMYQLWFLGALDDSGGLTTLGRRMVEFPLDPPLAKMLLTAEVEGCVAEVLTVVAMLSMPSVFYRPREREEESDAMREKFFVPESDHLTLLNVYQLWAKYGYRSDWCQRHFVHAKALKKVREVREQLLEICKKGRWLISSCGSEWDAVRRCVCAAYFDNASRIKSMGEYLNMRTGMPCHMHPSSALFGMGVQPDYVIYHELVLTSKEYMMNVTAVDAHWLAELGPMFFSVKEGHETRAEKRRKQLVQKRKMEEAAAASEAERAAREAAAAADPVRARVQRLATPGAESVSGGPLKRAKTPRRVGM</sequence>
<dbReference type="InterPro" id="IPR011709">
    <property type="entry name" value="DEAD-box_helicase_OB_fold"/>
</dbReference>
<dbReference type="SMART" id="SM00847">
    <property type="entry name" value="HA2"/>
    <property type="match status" value="1"/>
</dbReference>
<dbReference type="EC" id="3.6.4.13" evidence="2"/>
<dbReference type="Pfam" id="PF21010">
    <property type="entry name" value="HA2_C"/>
    <property type="match status" value="1"/>
</dbReference>
<evidence type="ECO:0000259" key="13">
    <source>
        <dbReference type="PROSITE" id="PS51192"/>
    </source>
</evidence>
<evidence type="ECO:0000256" key="9">
    <source>
        <dbReference type="ARBA" id="ARBA00023242"/>
    </source>
</evidence>
<evidence type="ECO:0000256" key="10">
    <source>
        <dbReference type="ARBA" id="ARBA00038040"/>
    </source>
</evidence>
<feature type="compositionally biased region" description="Gly residues" evidence="12">
    <location>
        <begin position="402"/>
        <end position="421"/>
    </location>
</feature>
<evidence type="ECO:0000259" key="14">
    <source>
        <dbReference type="PROSITE" id="PS51194"/>
    </source>
</evidence>
<evidence type="ECO:0000256" key="4">
    <source>
        <dbReference type="ARBA" id="ARBA00022741"/>
    </source>
</evidence>
<dbReference type="FunFam" id="1.20.120.1080:FF:000018">
    <property type="entry name" value="Pre-mRNA-splicing factor ATP-dependent RNA helicase prp16"/>
    <property type="match status" value="1"/>
</dbReference>
<feature type="region of interest" description="Disordered" evidence="12">
    <location>
        <begin position="548"/>
        <end position="587"/>
    </location>
</feature>
<evidence type="ECO:0000256" key="2">
    <source>
        <dbReference type="ARBA" id="ARBA00012552"/>
    </source>
</evidence>
<evidence type="ECO:0000256" key="11">
    <source>
        <dbReference type="ARBA" id="ARBA00047984"/>
    </source>
</evidence>
<dbReference type="PANTHER" id="PTHR18934">
    <property type="entry name" value="ATP-DEPENDENT RNA HELICASE"/>
    <property type="match status" value="1"/>
</dbReference>
<evidence type="ECO:0000256" key="6">
    <source>
        <dbReference type="ARBA" id="ARBA00022806"/>
    </source>
</evidence>
<feature type="compositionally biased region" description="Low complexity" evidence="12">
    <location>
        <begin position="293"/>
        <end position="304"/>
    </location>
</feature>
<evidence type="ECO:0000256" key="7">
    <source>
        <dbReference type="ARBA" id="ARBA00022840"/>
    </source>
</evidence>